<accession>A0A815MZJ3</accession>
<organism evidence="2 3">
    <name type="scientific">Adineta steineri</name>
    <dbReference type="NCBI Taxonomy" id="433720"/>
    <lineage>
        <taxon>Eukaryota</taxon>
        <taxon>Metazoa</taxon>
        <taxon>Spiralia</taxon>
        <taxon>Gnathifera</taxon>
        <taxon>Rotifera</taxon>
        <taxon>Eurotatoria</taxon>
        <taxon>Bdelloidea</taxon>
        <taxon>Adinetida</taxon>
        <taxon>Adinetidae</taxon>
        <taxon>Adineta</taxon>
    </lineage>
</organism>
<keyword evidence="1" id="KW-0812">Transmembrane</keyword>
<dbReference type="EMBL" id="CAJNOE010001494">
    <property type="protein sequence ID" value="CAF1428090.1"/>
    <property type="molecule type" value="Genomic_DNA"/>
</dbReference>
<protein>
    <submittedName>
        <fullName evidence="2">Uncharacterized protein</fullName>
    </submittedName>
</protein>
<evidence type="ECO:0000313" key="3">
    <source>
        <dbReference type="Proteomes" id="UP000663860"/>
    </source>
</evidence>
<dbReference type="AlphaFoldDB" id="A0A815MZJ3"/>
<keyword evidence="1" id="KW-1133">Transmembrane helix</keyword>
<comment type="caution">
    <text evidence="2">The sequence shown here is derived from an EMBL/GenBank/DDBJ whole genome shotgun (WGS) entry which is preliminary data.</text>
</comment>
<evidence type="ECO:0000313" key="2">
    <source>
        <dbReference type="EMBL" id="CAF1428090.1"/>
    </source>
</evidence>
<feature type="transmembrane region" description="Helical" evidence="1">
    <location>
        <begin position="6"/>
        <end position="28"/>
    </location>
</feature>
<evidence type="ECO:0000256" key="1">
    <source>
        <dbReference type="SAM" id="Phobius"/>
    </source>
</evidence>
<gene>
    <name evidence="2" type="ORF">IZO911_LOCUS41072</name>
</gene>
<proteinExistence type="predicted"/>
<reference evidence="2" key="1">
    <citation type="submission" date="2021-02" db="EMBL/GenBank/DDBJ databases">
        <authorList>
            <person name="Nowell W R."/>
        </authorList>
    </citation>
    <scope>NUCLEOTIDE SEQUENCE</scope>
</reference>
<dbReference type="Proteomes" id="UP000663860">
    <property type="component" value="Unassembled WGS sequence"/>
</dbReference>
<name>A0A815MZJ3_9BILA</name>
<sequence>MIDLVIVYLSFIVGILLLIIAFLIFYIIHERRKTTIIPLDKTKRIILPLLTLKSNDRSSGDHSNSATRKRMIKRLRHRPPTLFIRTENSQGFLLSNSDLSSISPPNNKLIQQNDQTTIHFDC</sequence>
<keyword evidence="1" id="KW-0472">Membrane</keyword>